<organism evidence="6 7">
    <name type="scientific">Paucibacter sediminis</name>
    <dbReference type="NCBI Taxonomy" id="3019553"/>
    <lineage>
        <taxon>Bacteria</taxon>
        <taxon>Pseudomonadati</taxon>
        <taxon>Pseudomonadota</taxon>
        <taxon>Betaproteobacteria</taxon>
        <taxon>Burkholderiales</taxon>
        <taxon>Sphaerotilaceae</taxon>
        <taxon>Roseateles</taxon>
    </lineage>
</organism>
<dbReference type="PANTHER" id="PTHR30126:SF39">
    <property type="entry name" value="HTH-TYPE TRANSCRIPTIONAL REGULATOR CYSL"/>
    <property type="match status" value="1"/>
</dbReference>
<dbReference type="KEGG" id="pais:PFX98_03975"/>
<proteinExistence type="inferred from homology"/>
<reference evidence="6" key="1">
    <citation type="submission" date="2023-01" db="EMBL/GenBank/DDBJ databases">
        <title>Whole genome sequence of Paucibacter sp. S2-9 isolated from pond sediment.</title>
        <authorList>
            <person name="Jung J.Y."/>
        </authorList>
    </citation>
    <scope>NUCLEOTIDE SEQUENCE</scope>
    <source>
        <strain evidence="6">S2-9</strain>
    </source>
</reference>
<dbReference type="Pfam" id="PF03466">
    <property type="entry name" value="LysR_substrate"/>
    <property type="match status" value="1"/>
</dbReference>
<sequence>MRSLNLDQLRTLVAIADLGTFAAAAQALHLAAPTVSLHISELEARLATPLLLRSKRAVALTAAGEALLPRARQLLQDADEAERQIGLHAKGLTGRVRLAASTGPLVHLLPPVLEQMARAHPEVQVELSLLGTTQACERVLAGTVDVALVSMPVQESADLVLKRWRVDPVMALLPPQWQAPRRITPQWLAARPLILNEPVSQIYRQTMAWFAAVGLHPRARIELNYTEAMKSLVATGYGAAVLPLDGEAEPHQLALHGRIQLRPLQPAMHREMAVAHRRNEKALAPSVKQLLAVLQAHRQ</sequence>
<dbReference type="FunFam" id="1.10.10.10:FF:000001">
    <property type="entry name" value="LysR family transcriptional regulator"/>
    <property type="match status" value="1"/>
</dbReference>
<evidence type="ECO:0000256" key="3">
    <source>
        <dbReference type="ARBA" id="ARBA00023125"/>
    </source>
</evidence>
<dbReference type="CDD" id="cd05466">
    <property type="entry name" value="PBP2_LTTR_substrate"/>
    <property type="match status" value="1"/>
</dbReference>
<dbReference type="InterPro" id="IPR036390">
    <property type="entry name" value="WH_DNA-bd_sf"/>
</dbReference>
<evidence type="ECO:0000313" key="6">
    <source>
        <dbReference type="EMBL" id="WIT12782.1"/>
    </source>
</evidence>
<name>A0AA95NGW5_9BURK</name>
<dbReference type="Proteomes" id="UP001177769">
    <property type="component" value="Chromosome"/>
</dbReference>
<evidence type="ECO:0000259" key="5">
    <source>
        <dbReference type="PROSITE" id="PS50931"/>
    </source>
</evidence>
<dbReference type="InterPro" id="IPR005119">
    <property type="entry name" value="LysR_subst-bd"/>
</dbReference>
<dbReference type="EMBL" id="CP116346">
    <property type="protein sequence ID" value="WIT12782.1"/>
    <property type="molecule type" value="Genomic_DNA"/>
</dbReference>
<comment type="similarity">
    <text evidence="1">Belongs to the LysR transcriptional regulatory family.</text>
</comment>
<dbReference type="Gene3D" id="1.10.10.10">
    <property type="entry name" value="Winged helix-like DNA-binding domain superfamily/Winged helix DNA-binding domain"/>
    <property type="match status" value="1"/>
</dbReference>
<evidence type="ECO:0000313" key="7">
    <source>
        <dbReference type="Proteomes" id="UP001177769"/>
    </source>
</evidence>
<dbReference type="InterPro" id="IPR000847">
    <property type="entry name" value="LysR_HTH_N"/>
</dbReference>
<keyword evidence="7" id="KW-1185">Reference proteome</keyword>
<evidence type="ECO:0000256" key="2">
    <source>
        <dbReference type="ARBA" id="ARBA00023015"/>
    </source>
</evidence>
<dbReference type="AlphaFoldDB" id="A0AA95NGW5"/>
<dbReference type="SUPFAM" id="SSF46785">
    <property type="entry name" value="Winged helix' DNA-binding domain"/>
    <property type="match status" value="1"/>
</dbReference>
<keyword evidence="4" id="KW-0804">Transcription</keyword>
<dbReference type="PANTHER" id="PTHR30126">
    <property type="entry name" value="HTH-TYPE TRANSCRIPTIONAL REGULATOR"/>
    <property type="match status" value="1"/>
</dbReference>
<evidence type="ECO:0000256" key="1">
    <source>
        <dbReference type="ARBA" id="ARBA00009437"/>
    </source>
</evidence>
<feature type="domain" description="HTH lysR-type" evidence="5">
    <location>
        <begin position="4"/>
        <end position="61"/>
    </location>
</feature>
<keyword evidence="2" id="KW-0805">Transcription regulation</keyword>
<keyword evidence="3" id="KW-0238">DNA-binding</keyword>
<evidence type="ECO:0000256" key="4">
    <source>
        <dbReference type="ARBA" id="ARBA00023163"/>
    </source>
</evidence>
<gene>
    <name evidence="6" type="ORF">PFX98_03975</name>
</gene>
<dbReference type="SUPFAM" id="SSF53850">
    <property type="entry name" value="Periplasmic binding protein-like II"/>
    <property type="match status" value="1"/>
</dbReference>
<dbReference type="Pfam" id="PF00126">
    <property type="entry name" value="HTH_1"/>
    <property type="match status" value="1"/>
</dbReference>
<dbReference type="GO" id="GO:0003700">
    <property type="term" value="F:DNA-binding transcription factor activity"/>
    <property type="evidence" value="ECO:0007669"/>
    <property type="project" value="InterPro"/>
</dbReference>
<dbReference type="RefSeq" id="WP_285233883.1">
    <property type="nucleotide sequence ID" value="NZ_CP116346.1"/>
</dbReference>
<dbReference type="InterPro" id="IPR036388">
    <property type="entry name" value="WH-like_DNA-bd_sf"/>
</dbReference>
<accession>A0AA95NGW5</accession>
<dbReference type="GO" id="GO:0000976">
    <property type="term" value="F:transcription cis-regulatory region binding"/>
    <property type="evidence" value="ECO:0007669"/>
    <property type="project" value="TreeGrafter"/>
</dbReference>
<dbReference type="Gene3D" id="3.40.190.290">
    <property type="match status" value="1"/>
</dbReference>
<dbReference type="PROSITE" id="PS50931">
    <property type="entry name" value="HTH_LYSR"/>
    <property type="match status" value="1"/>
</dbReference>
<protein>
    <submittedName>
        <fullName evidence="6">LysR family transcriptional regulator</fullName>
    </submittedName>
</protein>